<dbReference type="AlphaFoldDB" id="A0AB34FEP4"/>
<comment type="caution">
    <text evidence="2">The sequence shown here is derived from an EMBL/GenBank/DDBJ whole genome shotgun (WGS) entry which is preliminary data.</text>
</comment>
<feature type="compositionally biased region" description="Acidic residues" evidence="1">
    <location>
        <begin position="18"/>
        <end position="31"/>
    </location>
</feature>
<evidence type="ECO:0000313" key="3">
    <source>
        <dbReference type="Proteomes" id="UP001163105"/>
    </source>
</evidence>
<sequence length="150" mass="16464">MDDADLPDITDLLVAETDCLDDQPDESDDDGLASSGAAESHEELFLREGSVVEEETSTSRAGELKILHASGASKLKRELQILQGEDRFIVLTEEAAEDFVSRTSASDFDAAQALSMLQHRFVTVQGTNKVECDLDKVIVYKERKGEERAS</sequence>
<name>A0AB34FEP4_9HYPO</name>
<gene>
    <name evidence="2" type="ORF">O9K51_10639</name>
</gene>
<feature type="region of interest" description="Disordered" evidence="1">
    <location>
        <begin position="17"/>
        <end position="60"/>
    </location>
</feature>
<dbReference type="EMBL" id="JAQHRD010000016">
    <property type="protein sequence ID" value="KAJ6436871.1"/>
    <property type="molecule type" value="Genomic_DNA"/>
</dbReference>
<organism evidence="2 3">
    <name type="scientific">Purpureocillium lavendulum</name>
    <dbReference type="NCBI Taxonomy" id="1247861"/>
    <lineage>
        <taxon>Eukaryota</taxon>
        <taxon>Fungi</taxon>
        <taxon>Dikarya</taxon>
        <taxon>Ascomycota</taxon>
        <taxon>Pezizomycotina</taxon>
        <taxon>Sordariomycetes</taxon>
        <taxon>Hypocreomycetidae</taxon>
        <taxon>Hypocreales</taxon>
        <taxon>Ophiocordycipitaceae</taxon>
        <taxon>Purpureocillium</taxon>
    </lineage>
</organism>
<reference evidence="2" key="1">
    <citation type="submission" date="2023-01" db="EMBL/GenBank/DDBJ databases">
        <title>The growth and conidiation of Purpureocillium lavendulum are regulated by nitrogen source and histone H3K14 acetylation.</title>
        <authorList>
            <person name="Tang P."/>
            <person name="Han J."/>
            <person name="Zhang C."/>
            <person name="Tang P."/>
            <person name="Qi F."/>
            <person name="Zhang K."/>
            <person name="Liang L."/>
        </authorList>
    </citation>
    <scope>NUCLEOTIDE SEQUENCE</scope>
    <source>
        <strain evidence="2">YMF1.00683</strain>
    </source>
</reference>
<accession>A0AB34FEP4</accession>
<dbReference type="Proteomes" id="UP001163105">
    <property type="component" value="Unassembled WGS sequence"/>
</dbReference>
<keyword evidence="2" id="KW-0548">Nucleotidyltransferase</keyword>
<keyword evidence="2" id="KW-0695">RNA-directed DNA polymerase</keyword>
<keyword evidence="2" id="KW-0808">Transferase</keyword>
<protein>
    <submittedName>
        <fullName evidence="2">Reverse transcriptase</fullName>
    </submittedName>
</protein>
<evidence type="ECO:0000313" key="2">
    <source>
        <dbReference type="EMBL" id="KAJ6436871.1"/>
    </source>
</evidence>
<keyword evidence="3" id="KW-1185">Reference proteome</keyword>
<dbReference type="GO" id="GO:0003964">
    <property type="term" value="F:RNA-directed DNA polymerase activity"/>
    <property type="evidence" value="ECO:0007669"/>
    <property type="project" value="UniProtKB-KW"/>
</dbReference>
<evidence type="ECO:0000256" key="1">
    <source>
        <dbReference type="SAM" id="MobiDB-lite"/>
    </source>
</evidence>
<proteinExistence type="predicted"/>